<evidence type="ECO:0000313" key="1">
    <source>
        <dbReference type="EMBL" id="WAJ26513.1"/>
    </source>
</evidence>
<name>A0ACD4NI92_9HYPH</name>
<gene>
    <name evidence="1" type="ORF">OXU80_16710</name>
</gene>
<evidence type="ECO:0000313" key="2">
    <source>
        <dbReference type="Proteomes" id="UP001163223"/>
    </source>
</evidence>
<organism evidence="1 2">
    <name type="scientific">Antarcticirhabdus aurantiaca</name>
    <dbReference type="NCBI Taxonomy" id="2606717"/>
    <lineage>
        <taxon>Bacteria</taxon>
        <taxon>Pseudomonadati</taxon>
        <taxon>Pseudomonadota</taxon>
        <taxon>Alphaproteobacteria</taxon>
        <taxon>Hyphomicrobiales</taxon>
        <taxon>Aurantimonadaceae</taxon>
        <taxon>Antarcticirhabdus</taxon>
    </lineage>
</organism>
<reference evidence="1" key="1">
    <citation type="submission" date="2022-11" db="EMBL/GenBank/DDBJ databases">
        <title>beta-Carotene-producing bacterium, Jeongeuplla avenae sp. nov., alleviates the salt stress of Arabidopsis seedlings.</title>
        <authorList>
            <person name="Jiang L."/>
            <person name="Lee J."/>
        </authorList>
    </citation>
    <scope>NUCLEOTIDE SEQUENCE</scope>
    <source>
        <strain evidence="1">DY_R2A_6</strain>
    </source>
</reference>
<accession>A0ACD4NI92</accession>
<dbReference type="EMBL" id="CP113520">
    <property type="protein sequence ID" value="WAJ26513.1"/>
    <property type="molecule type" value="Genomic_DNA"/>
</dbReference>
<dbReference type="Proteomes" id="UP001163223">
    <property type="component" value="Chromosome"/>
</dbReference>
<keyword evidence="2" id="KW-1185">Reference proteome</keyword>
<protein>
    <submittedName>
        <fullName evidence="1">TIM44-like domain-containing protein</fullName>
    </submittedName>
</protein>
<proteinExistence type="predicted"/>
<sequence length="336" mass="35005">MKTRSRLAATLASLTLVFSLAAVDYADARRGGGFGSRGGRTFDAPPVTRTAPTDAAPINRSVTQPTTAARPGATGAAAQAGQRGGLFNGRGLIGGLMLGGLFGLLLGQGFGGLGGMLALLFQGLLIALAVWLLLRFFRSRSGAAQGPQRGAPAYAHAGAGAGAGLGGMRMNRQAEPAPQPARTGPIGGGAGAAMPKARRAPSDAVGITPADYDAFEQNLHAVQAAFTREDYDALRRLATPEVMSHLAEELSVNATRGVRNEVSDVRLLQGDLAEAWREGTTDYATVAMRYSSVDVLRDRQTGAIVEGTESPTETVEIWTFLRERGGDWKLSAIQDA</sequence>